<feature type="domain" description="Flagellar protein FlgJ N-terminal" evidence="2">
    <location>
        <begin position="53"/>
        <end position="103"/>
    </location>
</feature>
<keyword evidence="3" id="KW-0966">Cell projection</keyword>
<dbReference type="InterPro" id="IPR019301">
    <property type="entry name" value="Flagellar_prot_FlgJ_N"/>
</dbReference>
<name>A0A2U3B8N5_9VIBR</name>
<evidence type="ECO:0000256" key="1">
    <source>
        <dbReference type="ARBA" id="ARBA00022795"/>
    </source>
</evidence>
<keyword evidence="3" id="KW-0282">Flagellum</keyword>
<evidence type="ECO:0000313" key="4">
    <source>
        <dbReference type="Proteomes" id="UP000245362"/>
    </source>
</evidence>
<dbReference type="GO" id="GO:0044781">
    <property type="term" value="P:bacterial-type flagellum organization"/>
    <property type="evidence" value="ECO:0007669"/>
    <property type="project" value="UniProtKB-KW"/>
</dbReference>
<sequence>MKLNNNTGSMPNAMLYHDNSAMTEVKYNPNQQEKLEVVAGQFEAMFLQMVLRQMRSASDVLSAEDSPFSSKEQGVYRDFYDGQLAIELARKQNSGIAEMLVRQLSPEQLGSVAQMVEPANGPFAETSPKTAQNQPLNINTASVAFDLQNLSGETSTWPEPVNSSAFQQPLIRKINSESL</sequence>
<comment type="caution">
    <text evidence="3">The sequence shown here is derived from an EMBL/GenBank/DDBJ whole genome shotgun (WGS) entry which is preliminary data.</text>
</comment>
<dbReference type="AlphaFoldDB" id="A0A2U3B8N5"/>
<keyword evidence="3" id="KW-0969">Cilium</keyword>
<accession>A0A2U3B8N5</accession>
<organism evidence="3 4">
    <name type="scientific">Vibrio albus</name>
    <dbReference type="NCBI Taxonomy" id="2200953"/>
    <lineage>
        <taxon>Bacteria</taxon>
        <taxon>Pseudomonadati</taxon>
        <taxon>Pseudomonadota</taxon>
        <taxon>Gammaproteobacteria</taxon>
        <taxon>Vibrionales</taxon>
        <taxon>Vibrionaceae</taxon>
        <taxon>Vibrio</taxon>
    </lineage>
</organism>
<dbReference type="Pfam" id="PF10135">
    <property type="entry name" value="Rod-binding"/>
    <property type="match status" value="1"/>
</dbReference>
<evidence type="ECO:0000259" key="2">
    <source>
        <dbReference type="Pfam" id="PF10135"/>
    </source>
</evidence>
<protein>
    <submittedName>
        <fullName evidence="3">Flagellar protein</fullName>
    </submittedName>
</protein>
<evidence type="ECO:0000313" key="3">
    <source>
        <dbReference type="EMBL" id="PWI33169.1"/>
    </source>
</evidence>
<gene>
    <name evidence="3" type="ORF">DI392_11885</name>
</gene>
<dbReference type="EMBL" id="QFWT01000006">
    <property type="protein sequence ID" value="PWI33169.1"/>
    <property type="molecule type" value="Genomic_DNA"/>
</dbReference>
<reference evidence="3 4" key="1">
    <citation type="submission" date="2018-05" db="EMBL/GenBank/DDBJ databases">
        <title>Vibrio limimaris sp. nov., isolated from marine sediment.</title>
        <authorList>
            <person name="Li C.-M."/>
        </authorList>
    </citation>
    <scope>NUCLEOTIDE SEQUENCE [LARGE SCALE GENOMIC DNA]</scope>
    <source>
        <strain evidence="3 4">E4404</strain>
    </source>
</reference>
<dbReference type="OrthoDB" id="5767686at2"/>
<dbReference type="Proteomes" id="UP000245362">
    <property type="component" value="Unassembled WGS sequence"/>
</dbReference>
<keyword evidence="4" id="KW-1185">Reference proteome</keyword>
<proteinExistence type="predicted"/>
<keyword evidence="1" id="KW-1005">Bacterial flagellum biogenesis</keyword>